<feature type="domain" description="BZIP" evidence="3">
    <location>
        <begin position="420"/>
        <end position="434"/>
    </location>
</feature>
<evidence type="ECO:0000256" key="1">
    <source>
        <dbReference type="SAM" id="Coils"/>
    </source>
</evidence>
<gene>
    <name evidence="4" type="ORF">TWF191_001573</name>
</gene>
<keyword evidence="1" id="KW-0175">Coiled coil</keyword>
<reference evidence="4 5" key="1">
    <citation type="submission" date="2019-06" db="EMBL/GenBank/DDBJ databases">
        <authorList>
            <person name="Palmer J.M."/>
        </authorList>
    </citation>
    <scope>NUCLEOTIDE SEQUENCE [LARGE SCALE GENOMIC DNA]</scope>
    <source>
        <strain evidence="4 5">TWF191</strain>
    </source>
</reference>
<dbReference type="EMBL" id="WIPF01000128">
    <property type="protein sequence ID" value="KAF3206024.1"/>
    <property type="molecule type" value="Genomic_DNA"/>
</dbReference>
<dbReference type="GO" id="GO:0003700">
    <property type="term" value="F:DNA-binding transcription factor activity"/>
    <property type="evidence" value="ECO:0007669"/>
    <property type="project" value="InterPro"/>
</dbReference>
<dbReference type="PROSITE" id="PS00036">
    <property type="entry name" value="BZIP_BASIC"/>
    <property type="match status" value="1"/>
</dbReference>
<protein>
    <recommendedName>
        <fullName evidence="3">BZIP domain-containing protein</fullName>
    </recommendedName>
</protein>
<feature type="compositionally biased region" description="Basic and acidic residues" evidence="2">
    <location>
        <begin position="601"/>
        <end position="613"/>
    </location>
</feature>
<dbReference type="Proteomes" id="UP000483672">
    <property type="component" value="Unassembled WGS sequence"/>
</dbReference>
<proteinExistence type="predicted"/>
<feature type="region of interest" description="Disordered" evidence="2">
    <location>
        <begin position="417"/>
        <end position="436"/>
    </location>
</feature>
<dbReference type="AlphaFoldDB" id="A0A7C8QCU2"/>
<feature type="compositionally biased region" description="Low complexity" evidence="2">
    <location>
        <begin position="115"/>
        <end position="134"/>
    </location>
</feature>
<name>A0A7C8QCU2_ORBOL</name>
<evidence type="ECO:0000256" key="2">
    <source>
        <dbReference type="SAM" id="MobiDB-lite"/>
    </source>
</evidence>
<evidence type="ECO:0000313" key="4">
    <source>
        <dbReference type="EMBL" id="KAF3206024.1"/>
    </source>
</evidence>
<feature type="region of interest" description="Disordered" evidence="2">
    <location>
        <begin position="114"/>
        <end position="394"/>
    </location>
</feature>
<dbReference type="InterPro" id="IPR004827">
    <property type="entry name" value="bZIP"/>
</dbReference>
<evidence type="ECO:0000313" key="5">
    <source>
        <dbReference type="Proteomes" id="UP000483672"/>
    </source>
</evidence>
<feature type="region of interest" description="Disordered" evidence="2">
    <location>
        <begin position="585"/>
        <end position="613"/>
    </location>
</feature>
<accession>A0A7C8QCU2</accession>
<feature type="region of interest" description="Disordered" evidence="2">
    <location>
        <begin position="73"/>
        <end position="102"/>
    </location>
</feature>
<feature type="compositionally biased region" description="Low complexity" evidence="2">
    <location>
        <begin position="167"/>
        <end position="192"/>
    </location>
</feature>
<feature type="compositionally biased region" description="Polar residues" evidence="2">
    <location>
        <begin position="380"/>
        <end position="393"/>
    </location>
</feature>
<feature type="coiled-coil region" evidence="1">
    <location>
        <begin position="439"/>
        <end position="466"/>
    </location>
</feature>
<organism evidence="4 5">
    <name type="scientific">Orbilia oligospora</name>
    <name type="common">Nematode-trapping fungus</name>
    <name type="synonym">Arthrobotrys oligospora</name>
    <dbReference type="NCBI Taxonomy" id="2813651"/>
    <lineage>
        <taxon>Eukaryota</taxon>
        <taxon>Fungi</taxon>
        <taxon>Dikarya</taxon>
        <taxon>Ascomycota</taxon>
        <taxon>Pezizomycotina</taxon>
        <taxon>Orbiliomycetes</taxon>
        <taxon>Orbiliales</taxon>
        <taxon>Orbiliaceae</taxon>
        <taxon>Orbilia</taxon>
    </lineage>
</organism>
<feature type="compositionally biased region" description="Basic and acidic residues" evidence="2">
    <location>
        <begin position="136"/>
        <end position="146"/>
    </location>
</feature>
<feature type="compositionally biased region" description="Low complexity" evidence="2">
    <location>
        <begin position="337"/>
        <end position="355"/>
    </location>
</feature>
<feature type="non-terminal residue" evidence="4">
    <location>
        <position position="1"/>
    </location>
</feature>
<evidence type="ECO:0000259" key="3">
    <source>
        <dbReference type="PROSITE" id="PS00036"/>
    </source>
</evidence>
<comment type="caution">
    <text evidence="4">The sequence shown here is derived from an EMBL/GenBank/DDBJ whole genome shotgun (WGS) entry which is preliminary data.</text>
</comment>
<sequence>VLRPSYHLFGPAFLPPDFPQSASIALEFLRLFPAKTVDYLQATTPNPKPTRSIQNCSEGFLSKVAGLASVIRPQYPLSPPPRSRSPSLLGNREEDDGRQCVRWPRQYLAAQLRDPSSMSHAYPPHSPASSSSDSSDSERHHDEPSRHIGQVSTKGDFVQKSQPYGGMPPSQSSEMSAASSAAPSPDQRASRPLDVSNMLNPTPNRGDGQGARRRNADEAELDTPQRISSTPHQPPFTRSHPPSPTDRYDLSMMKEGVHHGGSFSRSIKQPVPPSAKQRDGPLPMIEPHQSSVSSAGTPPRHPATLASPATGQMHPAGGFPFPPINGQHTQGQPPHSQPSMATSPSSSPFSRTQPPHSLPPSYSQTSPVYPMNPPFHEGHSSSPMGRTNSQPSTYGLHLAGLEGLAIPVDTTAASKLADEKRRRNAGASARFRQRRKEREREMGARIVELETRLKVVEEERDHYRNLAMRYAGTPLPNTISSSLGNPQQQISRHNNHGLQLSPRTMARANQPHLMNEGPYTSPAYAHVREDSLASPGIPLSRTLSTEGRRVGRAYSAGQVYPNGMPVGAHDGPDRPLMEAYNVKSRNGSLHHPRPQSIPEHINGRDIKTEWGSR</sequence>